<dbReference type="Pfam" id="PF03479">
    <property type="entry name" value="PCC"/>
    <property type="match status" value="1"/>
</dbReference>
<dbReference type="GO" id="GO:0003677">
    <property type="term" value="F:DNA binding"/>
    <property type="evidence" value="ECO:0007669"/>
    <property type="project" value="UniProtKB-KW"/>
</dbReference>
<gene>
    <name evidence="3" type="ORF">IDJ77_02245</name>
</gene>
<evidence type="ECO:0000256" key="1">
    <source>
        <dbReference type="SAM" id="SignalP"/>
    </source>
</evidence>
<feature type="domain" description="PPC" evidence="2">
    <location>
        <begin position="56"/>
        <end position="194"/>
    </location>
</feature>
<dbReference type="CDD" id="cd11378">
    <property type="entry name" value="DUF296"/>
    <property type="match status" value="1"/>
</dbReference>
<name>A0ABR7WJX2_9SPHI</name>
<keyword evidence="3" id="KW-0238">DNA-binding</keyword>
<reference evidence="3 4" key="1">
    <citation type="submission" date="2020-09" db="EMBL/GenBank/DDBJ databases">
        <title>Novel species of Mucilaginibacter isolated from a glacier on the Tibetan Plateau.</title>
        <authorList>
            <person name="Liu Q."/>
            <person name="Xin Y.-H."/>
        </authorList>
    </citation>
    <scope>NUCLEOTIDE SEQUENCE [LARGE SCALE GENOMIC DNA]</scope>
    <source>
        <strain evidence="3 4">ZT4R22</strain>
    </source>
</reference>
<feature type="chain" id="PRO_5046068892" evidence="1">
    <location>
        <begin position="33"/>
        <end position="197"/>
    </location>
</feature>
<evidence type="ECO:0000259" key="2">
    <source>
        <dbReference type="PROSITE" id="PS51742"/>
    </source>
</evidence>
<organism evidence="3 4">
    <name type="scientific">Mucilaginibacter pankratovii</name>
    <dbReference type="NCBI Taxonomy" id="2772110"/>
    <lineage>
        <taxon>Bacteria</taxon>
        <taxon>Pseudomonadati</taxon>
        <taxon>Bacteroidota</taxon>
        <taxon>Sphingobacteriia</taxon>
        <taxon>Sphingobacteriales</taxon>
        <taxon>Sphingobacteriaceae</taxon>
        <taxon>Mucilaginibacter</taxon>
    </lineage>
</organism>
<feature type="signal peptide" evidence="1">
    <location>
        <begin position="1"/>
        <end position="32"/>
    </location>
</feature>
<dbReference type="Proteomes" id="UP000606600">
    <property type="component" value="Unassembled WGS sequence"/>
</dbReference>
<accession>A0ABR7WJX2</accession>
<keyword evidence="1" id="KW-0732">Signal</keyword>
<proteinExistence type="predicted"/>
<protein>
    <submittedName>
        <fullName evidence="3">DNA-binding protein</fullName>
    </submittedName>
</protein>
<dbReference type="RefSeq" id="WP_191187290.1">
    <property type="nucleotide sequence ID" value="NZ_JACWMY010000001.1"/>
</dbReference>
<evidence type="ECO:0000313" key="3">
    <source>
        <dbReference type="EMBL" id="MBD1362618.1"/>
    </source>
</evidence>
<dbReference type="PANTHER" id="PTHR34988">
    <property type="entry name" value="PROTEIN, PUTATIVE-RELATED"/>
    <property type="match status" value="1"/>
</dbReference>
<comment type="caution">
    <text evidence="3">The sequence shown here is derived from an EMBL/GenBank/DDBJ whole genome shotgun (WGS) entry which is preliminary data.</text>
</comment>
<dbReference type="EMBL" id="JACWMY010000001">
    <property type="protein sequence ID" value="MBD1362618.1"/>
    <property type="molecule type" value="Genomic_DNA"/>
</dbReference>
<dbReference type="InterPro" id="IPR005175">
    <property type="entry name" value="PPC_dom"/>
</dbReference>
<keyword evidence="4" id="KW-1185">Reference proteome</keyword>
<dbReference type="PANTHER" id="PTHR34988:SF1">
    <property type="entry name" value="DNA-BINDING PROTEIN"/>
    <property type="match status" value="1"/>
</dbReference>
<evidence type="ECO:0000313" key="4">
    <source>
        <dbReference type="Proteomes" id="UP000606600"/>
    </source>
</evidence>
<dbReference type="Gene3D" id="3.30.1330.80">
    <property type="entry name" value="Hypothetical protein, similar to alpha- acetolactate decarboxylase, domain 2"/>
    <property type="match status" value="1"/>
</dbReference>
<dbReference type="SUPFAM" id="SSF117856">
    <property type="entry name" value="AF0104/ALDC/Ptd012-like"/>
    <property type="match status" value="1"/>
</dbReference>
<sequence>MKGLNTITALSKIKKLAFAALLILCGTFTASAQEYVSLTNPAKPGKAPGAKVKLLSTNGKTKTYLLVLATGDEVTSGIAEFAQKYQVKNAHYTAFGDATSAKFGWYDKDRKMFKLSNIAEPSEVTGLVGDISLYNGKPFAHSHGSVATSDGICHGGHLLELIVGPTFEFYITVEPTAVYKKISPEFNALIVDPDLEK</sequence>
<dbReference type="PROSITE" id="PS51742">
    <property type="entry name" value="PPC"/>
    <property type="match status" value="1"/>
</dbReference>